<keyword evidence="3" id="KW-1185">Reference proteome</keyword>
<gene>
    <name evidence="2" type="ORF">DIATSA_LOCUS13580</name>
</gene>
<feature type="transmembrane region" description="Helical" evidence="1">
    <location>
        <begin position="84"/>
        <end position="102"/>
    </location>
</feature>
<keyword evidence="1" id="KW-0472">Membrane</keyword>
<dbReference type="EMBL" id="OU893340">
    <property type="protein sequence ID" value="CAG9796387.1"/>
    <property type="molecule type" value="Genomic_DNA"/>
</dbReference>
<accession>A0A9N9RH32</accession>
<feature type="transmembrane region" description="Helical" evidence="1">
    <location>
        <begin position="169"/>
        <end position="191"/>
    </location>
</feature>
<dbReference type="Gene3D" id="1.20.1250.20">
    <property type="entry name" value="MFS general substrate transporter like domains"/>
    <property type="match status" value="1"/>
</dbReference>
<dbReference type="AlphaFoldDB" id="A0A9N9RH32"/>
<evidence type="ECO:0000313" key="2">
    <source>
        <dbReference type="EMBL" id="CAG9796387.1"/>
    </source>
</evidence>
<protein>
    <submittedName>
        <fullName evidence="2">Uncharacterized protein</fullName>
    </submittedName>
</protein>
<dbReference type="InterPro" id="IPR036259">
    <property type="entry name" value="MFS_trans_sf"/>
</dbReference>
<feature type="transmembrane region" description="Helical" evidence="1">
    <location>
        <begin position="12"/>
        <end position="33"/>
    </location>
</feature>
<dbReference type="InterPro" id="IPR050327">
    <property type="entry name" value="Proton-linked_MCT"/>
</dbReference>
<keyword evidence="1" id="KW-1133">Transmembrane helix</keyword>
<dbReference type="InterPro" id="IPR011701">
    <property type="entry name" value="MFS"/>
</dbReference>
<keyword evidence="1" id="KW-0812">Transmembrane</keyword>
<proteinExistence type="predicted"/>
<reference evidence="2" key="2">
    <citation type="submission" date="2022-10" db="EMBL/GenBank/DDBJ databases">
        <authorList>
            <consortium name="ENA_rothamsted_submissions"/>
            <consortium name="culmorum"/>
            <person name="King R."/>
        </authorList>
    </citation>
    <scope>NUCLEOTIDE SEQUENCE</scope>
</reference>
<sequence>MEKDKGYKVPEGGWGYVVCFGVIITFIAGIGHINSFGLIYNDFMIETKSTAKSLTTAHGVFGMMLAIGGLILNVISKKYPLRTGGFIGASIFCIGSFSTIFINNTNILPLTFGLLQGIGFGIMVPVLYSTLNHYFVTKRTTVMSACKSGQGIILMWYPQLMKRIITMYGFRGTLLIISAISLHTFPGIAVMKTRSNKSAEIRSANTIERGTIDKAEENIDLLKHIDNNNCNETHKVEKLRYWLNEILCLKLLKDPVYINICMGQSFMNFSDLTFFIIQPMLLFQYGYNPTEVATCISVGVAADVVGRCALTIISSFTSVNTRLLYYVGTVLTFIFRIVILQVDQLIWIVSSITVLGVLRSWLHIASPLVISNYVPHDDFPAAYSMFMLTSGLVNLMASPLIGLIKDECQDYVPAFYALSTCCLPCIILWPVEYIWRRNPA</sequence>
<dbReference type="PANTHER" id="PTHR11360:SF309">
    <property type="entry name" value="MONOCARBOXYLATE TRANSPORTER 7-LIKE PROTEIN"/>
    <property type="match status" value="1"/>
</dbReference>
<evidence type="ECO:0000313" key="3">
    <source>
        <dbReference type="Proteomes" id="UP001153714"/>
    </source>
</evidence>
<dbReference type="GO" id="GO:0008028">
    <property type="term" value="F:monocarboxylic acid transmembrane transporter activity"/>
    <property type="evidence" value="ECO:0007669"/>
    <property type="project" value="TreeGrafter"/>
</dbReference>
<feature type="transmembrane region" description="Helical" evidence="1">
    <location>
        <begin position="53"/>
        <end position="72"/>
    </location>
</feature>
<feature type="transmembrane region" description="Helical" evidence="1">
    <location>
        <begin position="414"/>
        <end position="435"/>
    </location>
</feature>
<feature type="transmembrane region" description="Helical" evidence="1">
    <location>
        <begin position="108"/>
        <end position="128"/>
    </location>
</feature>
<organism evidence="2 3">
    <name type="scientific">Diatraea saccharalis</name>
    <name type="common">sugarcane borer</name>
    <dbReference type="NCBI Taxonomy" id="40085"/>
    <lineage>
        <taxon>Eukaryota</taxon>
        <taxon>Metazoa</taxon>
        <taxon>Ecdysozoa</taxon>
        <taxon>Arthropoda</taxon>
        <taxon>Hexapoda</taxon>
        <taxon>Insecta</taxon>
        <taxon>Pterygota</taxon>
        <taxon>Neoptera</taxon>
        <taxon>Endopterygota</taxon>
        <taxon>Lepidoptera</taxon>
        <taxon>Glossata</taxon>
        <taxon>Ditrysia</taxon>
        <taxon>Pyraloidea</taxon>
        <taxon>Crambidae</taxon>
        <taxon>Crambinae</taxon>
        <taxon>Diatraea</taxon>
    </lineage>
</organism>
<reference evidence="2" key="1">
    <citation type="submission" date="2021-12" db="EMBL/GenBank/DDBJ databases">
        <authorList>
            <person name="King R."/>
        </authorList>
    </citation>
    <scope>NUCLEOTIDE SEQUENCE</scope>
</reference>
<dbReference type="Proteomes" id="UP001153714">
    <property type="component" value="Chromosome 9"/>
</dbReference>
<feature type="transmembrane region" description="Helical" evidence="1">
    <location>
        <begin position="382"/>
        <end position="402"/>
    </location>
</feature>
<dbReference type="OrthoDB" id="6499973at2759"/>
<dbReference type="PANTHER" id="PTHR11360">
    <property type="entry name" value="MONOCARBOXYLATE TRANSPORTER"/>
    <property type="match status" value="1"/>
</dbReference>
<name>A0A9N9RH32_9NEOP</name>
<evidence type="ECO:0000256" key="1">
    <source>
        <dbReference type="SAM" id="Phobius"/>
    </source>
</evidence>
<dbReference type="Pfam" id="PF07690">
    <property type="entry name" value="MFS_1"/>
    <property type="match status" value="1"/>
</dbReference>
<dbReference type="SUPFAM" id="SSF103473">
    <property type="entry name" value="MFS general substrate transporter"/>
    <property type="match status" value="1"/>
</dbReference>
<feature type="transmembrane region" description="Helical" evidence="1">
    <location>
        <begin position="323"/>
        <end position="339"/>
    </location>
</feature>
<feature type="transmembrane region" description="Helical" evidence="1">
    <location>
        <begin position="345"/>
        <end position="370"/>
    </location>
</feature>